<protein>
    <submittedName>
        <fullName evidence="2">Carboxymuconolactone decarboxylase domain-containing protein</fullName>
    </submittedName>
</protein>
<dbReference type="InterPro" id="IPR029032">
    <property type="entry name" value="AhpD-like"/>
</dbReference>
<dbReference type="AlphaFoldDB" id="A0A062VEU8"/>
<evidence type="ECO:0000313" key="2">
    <source>
        <dbReference type="EMBL" id="KCZ95365.1"/>
    </source>
</evidence>
<dbReference type="Pfam" id="PF02627">
    <property type="entry name" value="CMD"/>
    <property type="match status" value="1"/>
</dbReference>
<dbReference type="InterPro" id="IPR003779">
    <property type="entry name" value="CMD-like"/>
</dbReference>
<evidence type="ECO:0000259" key="1">
    <source>
        <dbReference type="Pfam" id="PF02627"/>
    </source>
</evidence>
<dbReference type="EMBL" id="ARYM01000063">
    <property type="protein sequence ID" value="KCZ95365.1"/>
    <property type="molecule type" value="Genomic_DNA"/>
</dbReference>
<gene>
    <name evidence="2" type="ORF">HPO_19372</name>
</gene>
<sequence length="184" mass="19663">MARLPYPEDLSILAPGGDKVLGNLAPLNVFKMLAHAPHMLKPFVSMGTAFLIKGKMDPVTRECVVLRVGYLSGASYETTQHEAIGLAVGMTPALIEAVKEGPDASGLTEEQRIALSFTDHLVANPGPSDAQVEAARAHFGLAGLEELVLLIGYYMMVCRFLETFGVDIEDGGPKGTAIVDRKQP</sequence>
<dbReference type="GO" id="GO:0051920">
    <property type="term" value="F:peroxiredoxin activity"/>
    <property type="evidence" value="ECO:0007669"/>
    <property type="project" value="InterPro"/>
</dbReference>
<evidence type="ECO:0000313" key="3">
    <source>
        <dbReference type="Proteomes" id="UP000027100"/>
    </source>
</evidence>
<dbReference type="eggNOG" id="COG2128">
    <property type="taxonomic scope" value="Bacteria"/>
</dbReference>
<keyword evidence="3" id="KW-1185">Reference proteome</keyword>
<dbReference type="PANTHER" id="PTHR34846">
    <property type="entry name" value="4-CARBOXYMUCONOLACTONE DECARBOXYLASE FAMILY PROTEIN (AFU_ORTHOLOGUE AFUA_6G11590)"/>
    <property type="match status" value="1"/>
</dbReference>
<dbReference type="OrthoDB" id="4704294at2"/>
<organism evidence="2 3">
    <name type="scientific">Hyphomonas polymorpha PS728</name>
    <dbReference type="NCBI Taxonomy" id="1280954"/>
    <lineage>
        <taxon>Bacteria</taxon>
        <taxon>Pseudomonadati</taxon>
        <taxon>Pseudomonadota</taxon>
        <taxon>Alphaproteobacteria</taxon>
        <taxon>Hyphomonadales</taxon>
        <taxon>Hyphomonadaceae</taxon>
        <taxon>Hyphomonas</taxon>
    </lineage>
</organism>
<dbReference type="RefSeq" id="WP_051612857.1">
    <property type="nucleotide sequence ID" value="NZ_ARYM01000063.1"/>
</dbReference>
<comment type="caution">
    <text evidence="2">The sequence shown here is derived from an EMBL/GenBank/DDBJ whole genome shotgun (WGS) entry which is preliminary data.</text>
</comment>
<dbReference type="Gene3D" id="1.20.1290.10">
    <property type="entry name" value="AhpD-like"/>
    <property type="match status" value="1"/>
</dbReference>
<dbReference type="PANTHER" id="PTHR34846:SF11">
    <property type="entry name" value="4-CARBOXYMUCONOLACTONE DECARBOXYLASE FAMILY PROTEIN (AFU_ORTHOLOGUE AFUA_6G11590)"/>
    <property type="match status" value="1"/>
</dbReference>
<feature type="domain" description="Carboxymuconolactone decarboxylase-like" evidence="1">
    <location>
        <begin position="37"/>
        <end position="98"/>
    </location>
</feature>
<dbReference type="STRING" id="1280954.HPO_19372"/>
<reference evidence="2 3" key="1">
    <citation type="journal article" date="2014" name="Antonie Van Leeuwenhoek">
        <title>Hyphomonas beringensis sp. nov. and Hyphomonas chukchiensis sp. nov., isolated from surface seawater of the Bering Sea and Chukchi Sea.</title>
        <authorList>
            <person name="Li C."/>
            <person name="Lai Q."/>
            <person name="Li G."/>
            <person name="Dong C."/>
            <person name="Wang J."/>
            <person name="Liao Y."/>
            <person name="Shao Z."/>
        </authorList>
    </citation>
    <scope>NUCLEOTIDE SEQUENCE [LARGE SCALE GENOMIC DNA]</scope>
    <source>
        <strain evidence="2 3">PS728</strain>
    </source>
</reference>
<dbReference type="SUPFAM" id="SSF69118">
    <property type="entry name" value="AhpD-like"/>
    <property type="match status" value="1"/>
</dbReference>
<dbReference type="Proteomes" id="UP000027100">
    <property type="component" value="Unassembled WGS sequence"/>
</dbReference>
<name>A0A062VEU8_9PROT</name>
<proteinExistence type="predicted"/>
<accession>A0A062VEU8</accession>